<organism evidence="8 9">
    <name type="scientific">Callorhinchus milii</name>
    <name type="common">Ghost shark</name>
    <dbReference type="NCBI Taxonomy" id="7868"/>
    <lineage>
        <taxon>Eukaryota</taxon>
        <taxon>Metazoa</taxon>
        <taxon>Chordata</taxon>
        <taxon>Craniata</taxon>
        <taxon>Vertebrata</taxon>
        <taxon>Chondrichthyes</taxon>
        <taxon>Holocephali</taxon>
        <taxon>Chimaeriformes</taxon>
        <taxon>Callorhinchidae</taxon>
        <taxon>Callorhinchus</taxon>
    </lineage>
</organism>
<keyword evidence="1" id="KW-0479">Metal-binding</keyword>
<evidence type="ECO:0000313" key="9">
    <source>
        <dbReference type="Proteomes" id="UP000314986"/>
    </source>
</evidence>
<dbReference type="InterPro" id="IPR041611">
    <property type="entry name" value="SKICH"/>
</dbReference>
<evidence type="ECO:0000256" key="3">
    <source>
        <dbReference type="ARBA" id="ARBA00022833"/>
    </source>
</evidence>
<dbReference type="GO" id="GO:0008270">
    <property type="term" value="F:zinc ion binding"/>
    <property type="evidence" value="ECO:0007669"/>
    <property type="project" value="UniProtKB-KW"/>
</dbReference>
<accession>A0A4W3JHU2</accession>
<dbReference type="InParanoid" id="A0A4W3JHU2"/>
<feature type="coiled-coil region" evidence="6">
    <location>
        <begin position="129"/>
        <end position="335"/>
    </location>
</feature>
<dbReference type="PANTHER" id="PTHR31915:SF10">
    <property type="entry name" value="CALCIUM-BINDING AND COILED-COIL DOMAIN 2"/>
    <property type="match status" value="1"/>
</dbReference>
<sequence length="613" mass="70908">HTAVHNWLPSLYSSAFAQVIFVNMEKSYMMDTPVKCDYLLTSLINPNNRDWIGIFKVGWSTARDYHTFVWAPLPKGDQRQQQVTFEAYYLPKEDNDFYQFCYVTHKGEIRGASTPIGFRQPGTITVDISDNQEMLVITTQEQIEEVEKEKAALELNNTTLTEENTVLKAKIEGFEKQVEHAKEAYSSALEKSKDDLKSMEKQVLEQKEKHEVENKILCEKADQLEKQLTQKKEEYLTAQKANQELQEKLESAQTTIEQSKQMYEKAMDKLEQVKQETEALKAEIAAYKTELGSVTNMKSQALSELEIAQSDLHILRKENQELTKHLQKAVKVEDQMGRSTEETCMPDTGKFPDRRKTEYENLRKKCKITDSDKEQLDNLCQILKFTEEELQVAKCREAQTAANLRASEVVRESSAAELCIARQDIQLWKNNFDKIQQNLSKNEIRFTEMEEDLQQKNSIVEIRTMEVSELSQEIERLTSKIDELKANSAPRGRIFHLEHPNPYGVPVPVTQPSQSGLHYGNPYTERDMPTGSAIPAEGMVTELLLNDRVSLWAVSPRRKCPVCQIRFPINMEDHKFEEHVQTHFHLECPMCHKIFIDAPQHEFNEHVQNHFKV</sequence>
<evidence type="ECO:0000256" key="5">
    <source>
        <dbReference type="PROSITE-ProRule" id="PRU01253"/>
    </source>
</evidence>
<dbReference type="PANTHER" id="PTHR31915">
    <property type="entry name" value="SKICH DOMAIN-CONTAINING PROTEIN"/>
    <property type="match status" value="1"/>
</dbReference>
<evidence type="ECO:0000259" key="7">
    <source>
        <dbReference type="PROSITE" id="PS51905"/>
    </source>
</evidence>
<keyword evidence="2 5" id="KW-0863">Zinc-finger</keyword>
<keyword evidence="4 6" id="KW-0175">Coiled coil</keyword>
<evidence type="ECO:0000256" key="2">
    <source>
        <dbReference type="ARBA" id="ARBA00022771"/>
    </source>
</evidence>
<dbReference type="GeneTree" id="ENSGT00950000183025"/>
<reference evidence="9" key="2">
    <citation type="journal article" date="2007" name="PLoS Biol.">
        <title>Survey sequencing and comparative analysis of the elephant shark (Callorhinchus milii) genome.</title>
        <authorList>
            <person name="Venkatesh B."/>
            <person name="Kirkness E.F."/>
            <person name="Loh Y.H."/>
            <person name="Halpern A.L."/>
            <person name="Lee A.P."/>
            <person name="Johnson J."/>
            <person name="Dandona N."/>
            <person name="Viswanathan L.D."/>
            <person name="Tay A."/>
            <person name="Venter J.C."/>
            <person name="Strausberg R.L."/>
            <person name="Brenner S."/>
        </authorList>
    </citation>
    <scope>NUCLEOTIDE SEQUENCE [LARGE SCALE GENOMIC DNA]</scope>
</reference>
<reference evidence="9" key="3">
    <citation type="journal article" date="2014" name="Nature">
        <title>Elephant shark genome provides unique insights into gnathostome evolution.</title>
        <authorList>
            <consortium name="International Elephant Shark Genome Sequencing Consortium"/>
            <person name="Venkatesh B."/>
            <person name="Lee A.P."/>
            <person name="Ravi V."/>
            <person name="Maurya A.K."/>
            <person name="Lian M.M."/>
            <person name="Swann J.B."/>
            <person name="Ohta Y."/>
            <person name="Flajnik M.F."/>
            <person name="Sutoh Y."/>
            <person name="Kasahara M."/>
            <person name="Hoon S."/>
            <person name="Gangu V."/>
            <person name="Roy S.W."/>
            <person name="Irimia M."/>
            <person name="Korzh V."/>
            <person name="Kondrychyn I."/>
            <person name="Lim Z.W."/>
            <person name="Tay B.H."/>
            <person name="Tohari S."/>
            <person name="Kong K.W."/>
            <person name="Ho S."/>
            <person name="Lorente-Galdos B."/>
            <person name="Quilez J."/>
            <person name="Marques-Bonet T."/>
            <person name="Raney B.J."/>
            <person name="Ingham P.W."/>
            <person name="Tay A."/>
            <person name="Hillier L.W."/>
            <person name="Minx P."/>
            <person name="Boehm T."/>
            <person name="Wilson R.K."/>
            <person name="Brenner S."/>
            <person name="Warren W.C."/>
        </authorList>
    </citation>
    <scope>NUCLEOTIDE SEQUENCE [LARGE SCALE GENOMIC DNA]</scope>
</reference>
<dbReference type="STRING" id="7868.ENSCMIP00000037603"/>
<dbReference type="Gene3D" id="2.60.40.2840">
    <property type="match status" value="1"/>
</dbReference>
<dbReference type="Pfam" id="PF18112">
    <property type="entry name" value="Zn-C2H2_12"/>
    <property type="match status" value="1"/>
</dbReference>
<name>A0A4W3JHU2_CALMI</name>
<keyword evidence="3" id="KW-0862">Zinc</keyword>
<dbReference type="AlphaFoldDB" id="A0A4W3JHU2"/>
<dbReference type="InterPro" id="IPR041641">
    <property type="entry name" value="CALCOCO1/2_Zn_UBZ1"/>
</dbReference>
<reference evidence="9" key="1">
    <citation type="journal article" date="2006" name="Science">
        <title>Ancient noncoding elements conserved in the human genome.</title>
        <authorList>
            <person name="Venkatesh B."/>
            <person name="Kirkness E.F."/>
            <person name="Loh Y.H."/>
            <person name="Halpern A.L."/>
            <person name="Lee A.P."/>
            <person name="Johnson J."/>
            <person name="Dandona N."/>
            <person name="Viswanathan L.D."/>
            <person name="Tay A."/>
            <person name="Venter J.C."/>
            <person name="Strausberg R.L."/>
            <person name="Brenner S."/>
        </authorList>
    </citation>
    <scope>NUCLEOTIDE SEQUENCE [LARGE SCALE GENOMIC DNA]</scope>
</reference>
<dbReference type="Ensembl" id="ENSCMIT00000038146.1">
    <property type="protein sequence ID" value="ENSCMIP00000037603.1"/>
    <property type="gene ID" value="ENSCMIG00000015794.1"/>
</dbReference>
<reference evidence="8" key="5">
    <citation type="submission" date="2025-09" db="UniProtKB">
        <authorList>
            <consortium name="Ensembl"/>
        </authorList>
    </citation>
    <scope>IDENTIFICATION</scope>
</reference>
<dbReference type="Proteomes" id="UP000314986">
    <property type="component" value="Unassembled WGS sequence"/>
</dbReference>
<dbReference type="InterPro" id="IPR051002">
    <property type="entry name" value="UBA_autophagy_assoc_protein"/>
</dbReference>
<dbReference type="PROSITE" id="PS51905">
    <property type="entry name" value="ZF_UBZ1"/>
    <property type="match status" value="1"/>
</dbReference>
<dbReference type="OMA" id="PFCFRNP"/>
<evidence type="ECO:0000313" key="8">
    <source>
        <dbReference type="Ensembl" id="ENSCMIP00000037603.1"/>
    </source>
</evidence>
<feature type="domain" description="UBZ1-type" evidence="7">
    <location>
        <begin position="557"/>
        <end position="583"/>
    </location>
</feature>
<dbReference type="Pfam" id="PF17751">
    <property type="entry name" value="SKICH"/>
    <property type="match status" value="1"/>
</dbReference>
<dbReference type="Gene3D" id="6.20.250.40">
    <property type="match status" value="1"/>
</dbReference>
<evidence type="ECO:0000256" key="4">
    <source>
        <dbReference type="ARBA" id="ARBA00023054"/>
    </source>
</evidence>
<proteinExistence type="predicted"/>
<reference evidence="8" key="4">
    <citation type="submission" date="2025-08" db="UniProtKB">
        <authorList>
            <consortium name="Ensembl"/>
        </authorList>
    </citation>
    <scope>IDENTIFICATION</scope>
</reference>
<dbReference type="CDD" id="cd21971">
    <property type="entry name" value="Zn-C2H2_spn-F"/>
    <property type="match status" value="1"/>
</dbReference>
<protein>
    <recommendedName>
        <fullName evidence="7">UBZ1-type domain-containing protein</fullName>
    </recommendedName>
</protein>
<evidence type="ECO:0000256" key="1">
    <source>
        <dbReference type="ARBA" id="ARBA00022723"/>
    </source>
</evidence>
<keyword evidence="9" id="KW-1185">Reference proteome</keyword>
<evidence type="ECO:0000256" key="6">
    <source>
        <dbReference type="SAM" id="Coils"/>
    </source>
</evidence>